<accession>A0A9Q0VC79</accession>
<keyword evidence="2" id="KW-1185">Reference proteome</keyword>
<reference evidence="1" key="2">
    <citation type="journal article" date="2023" name="Int. J. Mol. Sci.">
        <title>De Novo Assembly and Annotation of 11 Diverse Shrub Willow (Salix) Genomes Reveals Novel Gene Organization in Sex-Linked Regions.</title>
        <authorList>
            <person name="Hyden B."/>
            <person name="Feng K."/>
            <person name="Yates T.B."/>
            <person name="Jawdy S."/>
            <person name="Cereghino C."/>
            <person name="Smart L.B."/>
            <person name="Muchero W."/>
        </authorList>
    </citation>
    <scope>NUCLEOTIDE SEQUENCE</scope>
    <source>
        <tissue evidence="1">Shoot tip</tissue>
    </source>
</reference>
<sequence length="103" mass="11094">MPCCPAFQRRRSDGHFYPTEAVDDMRKASAISRKFLLTKGTAGRRMKASTFMIIDDETASFSKLGKALALPSFLVFCVASSLARVAPAPAMTFDISLSRAGAG</sequence>
<dbReference type="AlphaFoldDB" id="A0A9Q0VC79"/>
<proteinExistence type="predicted"/>
<organism evidence="1 2">
    <name type="scientific">Salix koriyanagi</name>
    <dbReference type="NCBI Taxonomy" id="2511006"/>
    <lineage>
        <taxon>Eukaryota</taxon>
        <taxon>Viridiplantae</taxon>
        <taxon>Streptophyta</taxon>
        <taxon>Embryophyta</taxon>
        <taxon>Tracheophyta</taxon>
        <taxon>Spermatophyta</taxon>
        <taxon>Magnoliopsida</taxon>
        <taxon>eudicotyledons</taxon>
        <taxon>Gunneridae</taxon>
        <taxon>Pentapetalae</taxon>
        <taxon>rosids</taxon>
        <taxon>fabids</taxon>
        <taxon>Malpighiales</taxon>
        <taxon>Salicaceae</taxon>
        <taxon>Saliceae</taxon>
        <taxon>Salix</taxon>
    </lineage>
</organism>
<comment type="caution">
    <text evidence="1">The sequence shown here is derived from an EMBL/GenBank/DDBJ whole genome shotgun (WGS) entry which is preliminary data.</text>
</comment>
<evidence type="ECO:0000313" key="2">
    <source>
        <dbReference type="Proteomes" id="UP001151752"/>
    </source>
</evidence>
<reference evidence="1" key="1">
    <citation type="submission" date="2022-11" db="EMBL/GenBank/DDBJ databases">
        <authorList>
            <person name="Hyden B.L."/>
            <person name="Feng K."/>
            <person name="Yates T."/>
            <person name="Jawdy S."/>
            <person name="Smart L.B."/>
            <person name="Muchero W."/>
        </authorList>
    </citation>
    <scope>NUCLEOTIDE SEQUENCE</scope>
    <source>
        <tissue evidence="1">Shoot tip</tissue>
    </source>
</reference>
<dbReference type="EMBL" id="JAPFFM010000009">
    <property type="protein sequence ID" value="KAJ6745877.1"/>
    <property type="molecule type" value="Genomic_DNA"/>
</dbReference>
<protein>
    <submittedName>
        <fullName evidence="1">Uncharacterized protein</fullName>
    </submittedName>
</protein>
<gene>
    <name evidence="1" type="ORF">OIU74_028522</name>
</gene>
<dbReference type="Proteomes" id="UP001151752">
    <property type="component" value="Chromosome 6"/>
</dbReference>
<name>A0A9Q0VC79_9ROSI</name>
<evidence type="ECO:0000313" key="1">
    <source>
        <dbReference type="EMBL" id="KAJ6745877.1"/>
    </source>
</evidence>